<keyword evidence="2" id="KW-0408">Iron</keyword>
<dbReference type="EMBL" id="CAFBND010000134">
    <property type="protein sequence ID" value="CAB4958736.1"/>
    <property type="molecule type" value="Genomic_DNA"/>
</dbReference>
<evidence type="ECO:0000256" key="1">
    <source>
        <dbReference type="ARBA" id="ARBA00022723"/>
    </source>
</evidence>
<dbReference type="InterPro" id="IPR058605">
    <property type="entry name" value="BsaP_C"/>
</dbReference>
<evidence type="ECO:0000313" key="4">
    <source>
        <dbReference type="EMBL" id="CAB4846434.1"/>
    </source>
</evidence>
<sequence>MSGVRDEVTQVGQGPYCVRCGDPIDAHEHLSCLDALVLEPPRYCAICRRRMVVQIVPSGWTAHCSEHGDLHGGNAV</sequence>
<evidence type="ECO:0000313" key="5">
    <source>
        <dbReference type="EMBL" id="CAB4958736.1"/>
    </source>
</evidence>
<name>A0A6J7RXA7_9ZZZZ</name>
<evidence type="ECO:0000313" key="6">
    <source>
        <dbReference type="EMBL" id="CAB5033503.1"/>
    </source>
</evidence>
<proteinExistence type="predicted"/>
<protein>
    <submittedName>
        <fullName evidence="6">Unannotated protein</fullName>
    </submittedName>
</protein>
<feature type="domain" description="Biotin synthase auxiliary protein C-terminal" evidence="3">
    <location>
        <begin position="51"/>
        <end position="71"/>
    </location>
</feature>
<keyword evidence="1" id="KW-0479">Metal-binding</keyword>
<gene>
    <name evidence="4" type="ORF">UFOPK3268_00198</name>
    <name evidence="5" type="ORF">UFOPK3752_02138</name>
    <name evidence="6" type="ORF">UFOPK4150_01259</name>
</gene>
<dbReference type="EMBL" id="CAFBPU010000023">
    <property type="protein sequence ID" value="CAB5033503.1"/>
    <property type="molecule type" value="Genomic_DNA"/>
</dbReference>
<reference evidence="6" key="1">
    <citation type="submission" date="2020-05" db="EMBL/GenBank/DDBJ databases">
        <authorList>
            <person name="Chiriac C."/>
            <person name="Salcher M."/>
            <person name="Ghai R."/>
            <person name="Kavagutti S V."/>
        </authorList>
    </citation>
    <scope>NUCLEOTIDE SEQUENCE</scope>
</reference>
<accession>A0A6J7RXA7</accession>
<organism evidence="6">
    <name type="scientific">freshwater metagenome</name>
    <dbReference type="NCBI Taxonomy" id="449393"/>
    <lineage>
        <taxon>unclassified sequences</taxon>
        <taxon>metagenomes</taxon>
        <taxon>ecological metagenomes</taxon>
    </lineage>
</organism>
<dbReference type="Pfam" id="PF26519">
    <property type="entry name" value="BsaP"/>
    <property type="match status" value="1"/>
</dbReference>
<dbReference type="AlphaFoldDB" id="A0A6J7RXA7"/>
<evidence type="ECO:0000259" key="3">
    <source>
        <dbReference type="Pfam" id="PF26519"/>
    </source>
</evidence>
<evidence type="ECO:0000256" key="2">
    <source>
        <dbReference type="ARBA" id="ARBA00023004"/>
    </source>
</evidence>
<dbReference type="EMBL" id="CAFBIZ010000013">
    <property type="protein sequence ID" value="CAB4846434.1"/>
    <property type="molecule type" value="Genomic_DNA"/>
</dbReference>